<evidence type="ECO:0000256" key="3">
    <source>
        <dbReference type="ARBA" id="ARBA00022741"/>
    </source>
</evidence>
<dbReference type="SUPFAM" id="SSF47323">
    <property type="entry name" value="Anticodon-binding domain of a subclass of class I aminoacyl-tRNA synthetases"/>
    <property type="match status" value="1"/>
</dbReference>
<proteinExistence type="inferred from homology"/>
<dbReference type="EC" id="6.1.1.19" evidence="8"/>
<gene>
    <name evidence="8 12" type="primary">argS</name>
    <name evidence="12" type="ORF">Hsar01_03584</name>
</gene>
<keyword evidence="8" id="KW-0963">Cytoplasm</keyword>
<dbReference type="CDD" id="cd00671">
    <property type="entry name" value="ArgRS_core"/>
    <property type="match status" value="1"/>
</dbReference>
<dbReference type="Pfam" id="PF00750">
    <property type="entry name" value="tRNA-synt_1d"/>
    <property type="match status" value="1"/>
</dbReference>
<dbReference type="Gene3D" id="3.40.50.620">
    <property type="entry name" value="HUPs"/>
    <property type="match status" value="1"/>
</dbReference>
<dbReference type="InterPro" id="IPR005148">
    <property type="entry name" value="Arg-tRNA-synth_N"/>
</dbReference>
<comment type="caution">
    <text evidence="8">Lacks conserved residue(s) required for the propagation of feature annotation.</text>
</comment>
<dbReference type="SMART" id="SM00836">
    <property type="entry name" value="DALR_1"/>
    <property type="match status" value="1"/>
</dbReference>
<dbReference type="PANTHER" id="PTHR11956:SF5">
    <property type="entry name" value="ARGININE--TRNA LIGASE, CYTOPLASMIC"/>
    <property type="match status" value="1"/>
</dbReference>
<protein>
    <recommendedName>
        <fullName evidence="8">Arginine--tRNA ligase</fullName>
        <ecNumber evidence="8">6.1.1.19</ecNumber>
    </recommendedName>
    <alternativeName>
        <fullName evidence="8">Arginyl-tRNA synthetase</fullName>
        <shortName evidence="8">ArgRS</shortName>
    </alternativeName>
</protein>
<evidence type="ECO:0000259" key="10">
    <source>
        <dbReference type="SMART" id="SM00836"/>
    </source>
</evidence>
<comment type="caution">
    <text evidence="12">The sequence shown here is derived from an EMBL/GenBank/DDBJ whole genome shotgun (WGS) entry which is preliminary data.</text>
</comment>
<comment type="subcellular location">
    <subcellularLocation>
        <location evidence="8">Cytoplasm</location>
    </subcellularLocation>
</comment>
<dbReference type="PRINTS" id="PR01038">
    <property type="entry name" value="TRNASYNTHARG"/>
</dbReference>
<dbReference type="InterPro" id="IPR001278">
    <property type="entry name" value="Arg-tRNA-ligase"/>
</dbReference>
<dbReference type="SUPFAM" id="SSF52374">
    <property type="entry name" value="Nucleotidylyl transferase"/>
    <property type="match status" value="1"/>
</dbReference>
<comment type="subunit">
    <text evidence="8">Monomer.</text>
</comment>
<keyword evidence="4 8" id="KW-0067">ATP-binding</keyword>
<evidence type="ECO:0000256" key="4">
    <source>
        <dbReference type="ARBA" id="ARBA00022840"/>
    </source>
</evidence>
<keyword evidence="13" id="KW-1185">Reference proteome</keyword>
<evidence type="ECO:0000256" key="5">
    <source>
        <dbReference type="ARBA" id="ARBA00022917"/>
    </source>
</evidence>
<organism evidence="12 13">
    <name type="scientific">Haloferula sargassicola</name>
    <dbReference type="NCBI Taxonomy" id="490096"/>
    <lineage>
        <taxon>Bacteria</taxon>
        <taxon>Pseudomonadati</taxon>
        <taxon>Verrucomicrobiota</taxon>
        <taxon>Verrucomicrobiia</taxon>
        <taxon>Verrucomicrobiales</taxon>
        <taxon>Verrucomicrobiaceae</taxon>
        <taxon>Haloferula</taxon>
    </lineage>
</organism>
<dbReference type="InterPro" id="IPR009080">
    <property type="entry name" value="tRNAsynth_Ia_anticodon-bd"/>
</dbReference>
<feature type="domain" description="Arginyl tRNA synthetase N-terminal" evidence="11">
    <location>
        <begin position="1"/>
        <end position="85"/>
    </location>
</feature>
<dbReference type="NCBIfam" id="TIGR00456">
    <property type="entry name" value="argS"/>
    <property type="match status" value="1"/>
</dbReference>
<reference evidence="12 13" key="1">
    <citation type="submission" date="2024-02" db="EMBL/GenBank/DDBJ databases">
        <title>Haloferula sargassicola NBRC 104335.</title>
        <authorList>
            <person name="Ichikawa N."/>
            <person name="Katano-Makiyama Y."/>
            <person name="Hidaka K."/>
        </authorList>
    </citation>
    <scope>NUCLEOTIDE SEQUENCE [LARGE SCALE GENOMIC DNA]</scope>
    <source>
        <strain evidence="12 13">NBRC 104335</strain>
    </source>
</reference>
<dbReference type="EMBL" id="BAABRI010000024">
    <property type="protein sequence ID" value="GAA5484340.1"/>
    <property type="molecule type" value="Genomic_DNA"/>
</dbReference>
<dbReference type="InterPro" id="IPR036695">
    <property type="entry name" value="Arg-tRNA-synth_N_sf"/>
</dbReference>
<dbReference type="Pfam" id="PF05746">
    <property type="entry name" value="DALR_1"/>
    <property type="match status" value="1"/>
</dbReference>
<evidence type="ECO:0000256" key="7">
    <source>
        <dbReference type="ARBA" id="ARBA00049339"/>
    </source>
</evidence>
<evidence type="ECO:0000313" key="13">
    <source>
        <dbReference type="Proteomes" id="UP001476282"/>
    </source>
</evidence>
<dbReference type="GO" id="GO:0016874">
    <property type="term" value="F:ligase activity"/>
    <property type="evidence" value="ECO:0007669"/>
    <property type="project" value="UniProtKB-KW"/>
</dbReference>
<dbReference type="SUPFAM" id="SSF55190">
    <property type="entry name" value="Arginyl-tRNA synthetase (ArgRS), N-terminal 'additional' domain"/>
    <property type="match status" value="1"/>
</dbReference>
<dbReference type="InterPro" id="IPR035684">
    <property type="entry name" value="ArgRS_core"/>
</dbReference>
<dbReference type="Gene3D" id="3.30.1360.70">
    <property type="entry name" value="Arginyl tRNA synthetase N-terminal domain"/>
    <property type="match status" value="1"/>
</dbReference>
<sequence length="579" mass="64404">MTLQRQFESALADAFGKVLGEKTDASVVAAADLRFGDYQSNAAMALAKSRRTNPRELAGKVIEALDLGGLGTADIAGPGFINIRVAPETYARHTAELLADERLGVPAIGDGRTVVIDFSAPNVAKPMFVGHIRSTILGDALSRIARFLGFHVIADNHIGDWGTQFGMILYGWKTQLDEAALAEDPVNELVRIYRAINAATKDDPAVRESCKAELVKLQAGDEENLAIWNRCVELSKQGLQKIYDRLDIRFDHWLGESFYNDRLGPLVEEFIEKGLARESEGAICVFASGELPDEQDPFRIQNKEGWQDNPAIIRKADGGFLYATTDLATVEYRVDEWKADEIWYVVGVPQQLHFRQIFDASRRWGKDAGFRHIAFGSILGEDRKVLKTRSGDNVQLADVLDEAVERAGQVIAEKNPDLENAGEIAEIVGIGAVKFAELSQHRLTDYVFAWDRMLALQGDTAPYLQYSYVRIRSIFRKLEGGFDPASAKLSLHEDAEVHLARLLARYGETVPVLLDDHRPNLLANYLLELARAFHSFFEACPVLKAEPEVRDSRLALCELTSRVLEHGLGLLGIRCPERM</sequence>
<keyword evidence="6 8" id="KW-0030">Aminoacyl-tRNA synthetase</keyword>
<dbReference type="Gene3D" id="1.10.730.10">
    <property type="entry name" value="Isoleucyl-tRNA Synthetase, Domain 1"/>
    <property type="match status" value="1"/>
</dbReference>
<dbReference type="SMART" id="SM01016">
    <property type="entry name" value="Arg_tRNA_synt_N"/>
    <property type="match status" value="1"/>
</dbReference>
<dbReference type="InterPro" id="IPR014729">
    <property type="entry name" value="Rossmann-like_a/b/a_fold"/>
</dbReference>
<accession>A0ABP9US35</accession>
<dbReference type="Pfam" id="PF03485">
    <property type="entry name" value="Arg_tRNA_synt_N"/>
    <property type="match status" value="1"/>
</dbReference>
<keyword evidence="2 8" id="KW-0436">Ligase</keyword>
<feature type="domain" description="DALR anticodon binding" evidence="10">
    <location>
        <begin position="464"/>
        <end position="579"/>
    </location>
</feature>
<dbReference type="InterPro" id="IPR008909">
    <property type="entry name" value="DALR_anticod-bd"/>
</dbReference>
<evidence type="ECO:0000259" key="11">
    <source>
        <dbReference type="SMART" id="SM01016"/>
    </source>
</evidence>
<name>A0ABP9US35_9BACT</name>
<evidence type="ECO:0000256" key="8">
    <source>
        <dbReference type="HAMAP-Rule" id="MF_00123"/>
    </source>
</evidence>
<evidence type="ECO:0000256" key="6">
    <source>
        <dbReference type="ARBA" id="ARBA00023146"/>
    </source>
</evidence>
<dbReference type="CDD" id="cd07956">
    <property type="entry name" value="Anticodon_Ia_Arg"/>
    <property type="match status" value="1"/>
</dbReference>
<evidence type="ECO:0000256" key="1">
    <source>
        <dbReference type="ARBA" id="ARBA00005594"/>
    </source>
</evidence>
<evidence type="ECO:0000256" key="9">
    <source>
        <dbReference type="RuleBase" id="RU363038"/>
    </source>
</evidence>
<dbReference type="Proteomes" id="UP001476282">
    <property type="component" value="Unassembled WGS sequence"/>
</dbReference>
<evidence type="ECO:0000313" key="12">
    <source>
        <dbReference type="EMBL" id="GAA5484340.1"/>
    </source>
</evidence>
<comment type="similarity">
    <text evidence="1 8 9">Belongs to the class-I aminoacyl-tRNA synthetase family.</text>
</comment>
<keyword evidence="5 8" id="KW-0648">Protein biosynthesis</keyword>
<dbReference type="RefSeq" id="WP_353568436.1">
    <property type="nucleotide sequence ID" value="NZ_BAABRI010000024.1"/>
</dbReference>
<comment type="catalytic activity">
    <reaction evidence="7 8">
        <text>tRNA(Arg) + L-arginine + ATP = L-arginyl-tRNA(Arg) + AMP + diphosphate</text>
        <dbReference type="Rhea" id="RHEA:20301"/>
        <dbReference type="Rhea" id="RHEA-COMP:9658"/>
        <dbReference type="Rhea" id="RHEA-COMP:9673"/>
        <dbReference type="ChEBI" id="CHEBI:30616"/>
        <dbReference type="ChEBI" id="CHEBI:32682"/>
        <dbReference type="ChEBI" id="CHEBI:33019"/>
        <dbReference type="ChEBI" id="CHEBI:78442"/>
        <dbReference type="ChEBI" id="CHEBI:78513"/>
        <dbReference type="ChEBI" id="CHEBI:456215"/>
        <dbReference type="EC" id="6.1.1.19"/>
    </reaction>
</comment>
<evidence type="ECO:0000256" key="2">
    <source>
        <dbReference type="ARBA" id="ARBA00022598"/>
    </source>
</evidence>
<keyword evidence="3 8" id="KW-0547">Nucleotide-binding</keyword>
<dbReference type="PANTHER" id="PTHR11956">
    <property type="entry name" value="ARGINYL-TRNA SYNTHETASE"/>
    <property type="match status" value="1"/>
</dbReference>
<dbReference type="HAMAP" id="MF_00123">
    <property type="entry name" value="Arg_tRNA_synth"/>
    <property type="match status" value="1"/>
</dbReference>